<dbReference type="Pfam" id="PF00005">
    <property type="entry name" value="ABC_tran"/>
    <property type="match status" value="1"/>
</dbReference>
<dbReference type="PANTHER" id="PTHR45772:SF9">
    <property type="entry name" value="CONSERVED COMPONENT OF ABC TRANSPORTER FOR NATURAL AMINO ACIDS"/>
    <property type="match status" value="1"/>
</dbReference>
<evidence type="ECO:0000313" key="6">
    <source>
        <dbReference type="EMBL" id="NNM72780.1"/>
    </source>
</evidence>
<dbReference type="AlphaFoldDB" id="A0A849I9M3"/>
<dbReference type="GO" id="GO:0016887">
    <property type="term" value="F:ATP hydrolysis activity"/>
    <property type="evidence" value="ECO:0007669"/>
    <property type="project" value="InterPro"/>
</dbReference>
<dbReference type="InterPro" id="IPR003593">
    <property type="entry name" value="AAA+_ATPase"/>
</dbReference>
<keyword evidence="3" id="KW-0547">Nucleotide-binding</keyword>
<dbReference type="PROSITE" id="PS50893">
    <property type="entry name" value="ABC_TRANSPORTER_2"/>
    <property type="match status" value="1"/>
</dbReference>
<dbReference type="InterPro" id="IPR003439">
    <property type="entry name" value="ABC_transporter-like_ATP-bd"/>
</dbReference>
<dbReference type="InterPro" id="IPR017871">
    <property type="entry name" value="ABC_transporter-like_CS"/>
</dbReference>
<keyword evidence="2" id="KW-0813">Transport</keyword>
<dbReference type="PANTHER" id="PTHR45772">
    <property type="entry name" value="CONSERVED COMPONENT OF ABC TRANSPORTER FOR NATURAL AMINO ACIDS-RELATED"/>
    <property type="match status" value="1"/>
</dbReference>
<dbReference type="Gene3D" id="3.40.50.300">
    <property type="entry name" value="P-loop containing nucleotide triphosphate hydrolases"/>
    <property type="match status" value="1"/>
</dbReference>
<evidence type="ECO:0000256" key="2">
    <source>
        <dbReference type="ARBA" id="ARBA00022448"/>
    </source>
</evidence>
<dbReference type="SUPFAM" id="SSF52540">
    <property type="entry name" value="P-loop containing nucleoside triphosphate hydrolases"/>
    <property type="match status" value="1"/>
</dbReference>
<dbReference type="InterPro" id="IPR027417">
    <property type="entry name" value="P-loop_NTPase"/>
</dbReference>
<dbReference type="EMBL" id="JABEPP010000003">
    <property type="protein sequence ID" value="NNM72780.1"/>
    <property type="molecule type" value="Genomic_DNA"/>
</dbReference>
<evidence type="ECO:0000256" key="3">
    <source>
        <dbReference type="ARBA" id="ARBA00022741"/>
    </source>
</evidence>
<dbReference type="PROSITE" id="PS00211">
    <property type="entry name" value="ABC_TRANSPORTER_1"/>
    <property type="match status" value="1"/>
</dbReference>
<evidence type="ECO:0000256" key="1">
    <source>
        <dbReference type="ARBA" id="ARBA00005417"/>
    </source>
</evidence>
<proteinExistence type="inferred from homology"/>
<reference evidence="6 7" key="1">
    <citation type="submission" date="2020-04" db="EMBL/GenBank/DDBJ databases">
        <title>Enterovirga sp. isolate from soil.</title>
        <authorList>
            <person name="Chea S."/>
            <person name="Kim D.-U."/>
        </authorList>
    </citation>
    <scope>NUCLEOTIDE SEQUENCE [LARGE SCALE GENOMIC DNA]</scope>
    <source>
        <strain evidence="6 7">DB1703</strain>
    </source>
</reference>
<sequence>MPEPVLSIRGLRKAFGAHVVLGGIDLDIAVGSIVGLLGPNGSGKSTLLDTVTGFVPKDAGRIELDGRAIESLDPGAISRRGLVRTFQLPRMPARMSVREVMLAAERSGSGLADALLGRRAPSALAVDGLLERLLLTPVAEQPASAISGGQKKLLSIAMALANRPRLLCLDEPTAGVHPNLRQEIMALLRDANAQGVTLVVVEHDMAFIRGLCPRCVVLDRGELIADCAPDDLADHPRVVEAYLGRAGARAARKAA</sequence>
<keyword evidence="4 6" id="KW-0067">ATP-binding</keyword>
<dbReference type="GO" id="GO:0005524">
    <property type="term" value="F:ATP binding"/>
    <property type="evidence" value="ECO:0007669"/>
    <property type="project" value="UniProtKB-KW"/>
</dbReference>
<accession>A0A849I9M3</accession>
<dbReference type="CDD" id="cd03219">
    <property type="entry name" value="ABC_Mj1267_LivG_branched"/>
    <property type="match status" value="1"/>
</dbReference>
<dbReference type="RefSeq" id="WP_171218310.1">
    <property type="nucleotide sequence ID" value="NZ_JABEPP010000003.1"/>
</dbReference>
<dbReference type="Proteomes" id="UP000564885">
    <property type="component" value="Unassembled WGS sequence"/>
</dbReference>
<gene>
    <name evidence="6" type="ORF">HJG44_10365</name>
</gene>
<name>A0A849I9M3_9HYPH</name>
<dbReference type="InterPro" id="IPR051120">
    <property type="entry name" value="ABC_AA/LPS_Transport"/>
</dbReference>
<evidence type="ECO:0000256" key="4">
    <source>
        <dbReference type="ARBA" id="ARBA00022840"/>
    </source>
</evidence>
<evidence type="ECO:0000259" key="5">
    <source>
        <dbReference type="PROSITE" id="PS50893"/>
    </source>
</evidence>
<comment type="similarity">
    <text evidence="1">Belongs to the ABC transporter superfamily.</text>
</comment>
<evidence type="ECO:0000313" key="7">
    <source>
        <dbReference type="Proteomes" id="UP000564885"/>
    </source>
</evidence>
<dbReference type="GO" id="GO:0005886">
    <property type="term" value="C:plasma membrane"/>
    <property type="evidence" value="ECO:0007669"/>
    <property type="project" value="TreeGrafter"/>
</dbReference>
<protein>
    <submittedName>
        <fullName evidence="6">ABC transporter ATP-binding protein</fullName>
    </submittedName>
</protein>
<comment type="caution">
    <text evidence="6">The sequence shown here is derived from an EMBL/GenBank/DDBJ whole genome shotgun (WGS) entry which is preliminary data.</text>
</comment>
<organism evidence="6 7">
    <name type="scientific">Enterovirga aerilata</name>
    <dbReference type="NCBI Taxonomy" id="2730920"/>
    <lineage>
        <taxon>Bacteria</taxon>
        <taxon>Pseudomonadati</taxon>
        <taxon>Pseudomonadota</taxon>
        <taxon>Alphaproteobacteria</taxon>
        <taxon>Hyphomicrobiales</taxon>
        <taxon>Methylobacteriaceae</taxon>
        <taxon>Enterovirga</taxon>
    </lineage>
</organism>
<keyword evidence="7" id="KW-1185">Reference proteome</keyword>
<dbReference type="SMART" id="SM00382">
    <property type="entry name" value="AAA"/>
    <property type="match status" value="1"/>
</dbReference>
<feature type="domain" description="ABC transporter" evidence="5">
    <location>
        <begin position="6"/>
        <end position="245"/>
    </location>
</feature>